<keyword evidence="4 5" id="KW-0472">Membrane</keyword>
<sequence length="527" mass="54296">MTRSRELWVLFVLCFGVGLVTAALTTLYAAGPSLAADLRTSQTELTWITDAYTLVLAALLLPAGALGDRHGRREVMIVGAFVFGVAAGTTMFVDSVPALIAARGALGVGAALLMPSTLSIITSTFSDGLRETAVSIWTAAFALAGASGMMVAGALLKYFDWHSAFWSVFIGAVLFLAMSFTVPKSQDKDAPPLDLPGSALSIVAMAALVYGLIEAGLRGWTDPVIVGSFALAALAAVAFALVELRVAHPMLDVRLFRDRVFGVSAFAIVVIYVGIFGLFFLLILFQQFVLGFSALTATVPIACSALPMIPVTAASSRLQRVFGFRAVITGGLLLLAATFACLLNVNADSSMFEVIVPCIVIGFAAGLSMVPSTEAIITSVPAAQQGVAAAINHSTRELGTALGVALVGGLVSASYTSHVAATAVGLPGPARDASRESVAGALAVAEQAGPQGAGLAEAAREAFVAATHHTATVMIVLCVLASVVAACWTPGRRERRGFALSAQTVRGSQVGEDGQHATVGLVALRDV</sequence>
<dbReference type="Pfam" id="PF07690">
    <property type="entry name" value="MFS_1"/>
    <property type="match status" value="1"/>
</dbReference>
<dbReference type="PROSITE" id="PS50850">
    <property type="entry name" value="MFS"/>
    <property type="match status" value="1"/>
</dbReference>
<feature type="transmembrane region" description="Helical" evidence="5">
    <location>
        <begin position="225"/>
        <end position="248"/>
    </location>
</feature>
<dbReference type="InterPro" id="IPR036259">
    <property type="entry name" value="MFS_trans_sf"/>
</dbReference>
<feature type="domain" description="Major facilitator superfamily (MFS) profile" evidence="6">
    <location>
        <begin position="9"/>
        <end position="493"/>
    </location>
</feature>
<reference evidence="7 8" key="2">
    <citation type="submission" date="2019-09" db="EMBL/GenBank/DDBJ databases">
        <authorList>
            <person name="Jin C."/>
        </authorList>
    </citation>
    <scope>NUCLEOTIDE SEQUENCE [LARGE SCALE GENOMIC DNA]</scope>
    <source>
        <strain evidence="7 8">BN130099</strain>
    </source>
</reference>
<feature type="transmembrane region" description="Helical" evidence="5">
    <location>
        <begin position="164"/>
        <end position="183"/>
    </location>
</feature>
<keyword evidence="2 5" id="KW-0812">Transmembrane</keyword>
<gene>
    <name evidence="7" type="ORF">F0U44_01215</name>
</gene>
<dbReference type="EMBL" id="VUJV01000001">
    <property type="protein sequence ID" value="KAA1420987.1"/>
    <property type="molecule type" value="Genomic_DNA"/>
</dbReference>
<keyword evidence="3 5" id="KW-1133">Transmembrane helix</keyword>
<dbReference type="PANTHER" id="PTHR42718">
    <property type="entry name" value="MAJOR FACILITATOR SUPERFAMILY MULTIDRUG TRANSPORTER MFSC"/>
    <property type="match status" value="1"/>
</dbReference>
<dbReference type="PANTHER" id="PTHR42718:SF42">
    <property type="entry name" value="EXPORT PROTEIN"/>
    <property type="match status" value="1"/>
</dbReference>
<comment type="subcellular location">
    <subcellularLocation>
        <location evidence="1">Cell membrane</location>
        <topology evidence="1">Multi-pass membrane protein</topology>
    </subcellularLocation>
</comment>
<dbReference type="Proteomes" id="UP000325003">
    <property type="component" value="Unassembled WGS sequence"/>
</dbReference>
<dbReference type="Gene3D" id="1.20.1250.20">
    <property type="entry name" value="MFS general substrate transporter like domains"/>
    <property type="match status" value="2"/>
</dbReference>
<dbReference type="GO" id="GO:0005886">
    <property type="term" value="C:plasma membrane"/>
    <property type="evidence" value="ECO:0007669"/>
    <property type="project" value="UniProtKB-SubCell"/>
</dbReference>
<dbReference type="SUPFAM" id="SSF103473">
    <property type="entry name" value="MFS general substrate transporter"/>
    <property type="match status" value="1"/>
</dbReference>
<feature type="transmembrane region" description="Helical" evidence="5">
    <location>
        <begin position="45"/>
        <end position="63"/>
    </location>
</feature>
<protein>
    <submittedName>
        <fullName evidence="7">MFS transporter</fullName>
    </submittedName>
</protein>
<proteinExistence type="predicted"/>
<feature type="transmembrane region" description="Helical" evidence="5">
    <location>
        <begin position="195"/>
        <end position="213"/>
    </location>
</feature>
<dbReference type="CDD" id="cd17321">
    <property type="entry name" value="MFS_MMR_MDR_like"/>
    <property type="match status" value="1"/>
</dbReference>
<evidence type="ECO:0000256" key="4">
    <source>
        <dbReference type="ARBA" id="ARBA00023136"/>
    </source>
</evidence>
<feature type="transmembrane region" description="Helical" evidence="5">
    <location>
        <begin position="289"/>
        <end position="310"/>
    </location>
</feature>
<evidence type="ECO:0000256" key="5">
    <source>
        <dbReference type="SAM" id="Phobius"/>
    </source>
</evidence>
<dbReference type="InterPro" id="IPR011701">
    <property type="entry name" value="MFS"/>
</dbReference>
<evidence type="ECO:0000256" key="3">
    <source>
        <dbReference type="ARBA" id="ARBA00022989"/>
    </source>
</evidence>
<name>A0A5B1LMW8_9ACTN</name>
<feature type="transmembrane region" description="Helical" evidence="5">
    <location>
        <begin position="351"/>
        <end position="370"/>
    </location>
</feature>
<evidence type="ECO:0000256" key="2">
    <source>
        <dbReference type="ARBA" id="ARBA00022692"/>
    </source>
</evidence>
<evidence type="ECO:0000256" key="1">
    <source>
        <dbReference type="ARBA" id="ARBA00004651"/>
    </source>
</evidence>
<organism evidence="7 8">
    <name type="scientific">Nocardioides humilatus</name>
    <dbReference type="NCBI Taxonomy" id="2607660"/>
    <lineage>
        <taxon>Bacteria</taxon>
        <taxon>Bacillati</taxon>
        <taxon>Actinomycetota</taxon>
        <taxon>Actinomycetes</taxon>
        <taxon>Propionibacteriales</taxon>
        <taxon>Nocardioidaceae</taxon>
        <taxon>Nocardioides</taxon>
    </lineage>
</organism>
<reference evidence="7 8" key="1">
    <citation type="submission" date="2019-09" db="EMBL/GenBank/DDBJ databases">
        <title>Nocardioides panacisoli sp. nov., isolated from the soil of a ginseng field.</title>
        <authorList>
            <person name="Cho C."/>
        </authorList>
    </citation>
    <scope>NUCLEOTIDE SEQUENCE [LARGE SCALE GENOMIC DNA]</scope>
    <source>
        <strain evidence="7 8">BN130099</strain>
    </source>
</reference>
<evidence type="ECO:0000313" key="8">
    <source>
        <dbReference type="Proteomes" id="UP000325003"/>
    </source>
</evidence>
<dbReference type="RefSeq" id="WP_149726447.1">
    <property type="nucleotide sequence ID" value="NZ_VUJV01000001.1"/>
</dbReference>
<feature type="transmembrane region" description="Helical" evidence="5">
    <location>
        <begin position="133"/>
        <end position="158"/>
    </location>
</feature>
<dbReference type="GO" id="GO:0022857">
    <property type="term" value="F:transmembrane transporter activity"/>
    <property type="evidence" value="ECO:0007669"/>
    <property type="project" value="InterPro"/>
</dbReference>
<dbReference type="AlphaFoldDB" id="A0A5B1LMW8"/>
<evidence type="ECO:0000313" key="7">
    <source>
        <dbReference type="EMBL" id="KAA1420987.1"/>
    </source>
</evidence>
<dbReference type="InterPro" id="IPR020846">
    <property type="entry name" value="MFS_dom"/>
</dbReference>
<feature type="transmembrane region" description="Helical" evidence="5">
    <location>
        <begin position="470"/>
        <end position="488"/>
    </location>
</feature>
<comment type="caution">
    <text evidence="7">The sequence shown here is derived from an EMBL/GenBank/DDBJ whole genome shotgun (WGS) entry which is preliminary data.</text>
</comment>
<feature type="transmembrane region" description="Helical" evidence="5">
    <location>
        <begin position="322"/>
        <end position="345"/>
    </location>
</feature>
<evidence type="ECO:0000259" key="6">
    <source>
        <dbReference type="PROSITE" id="PS50850"/>
    </source>
</evidence>
<feature type="transmembrane region" description="Helical" evidence="5">
    <location>
        <begin position="75"/>
        <end position="93"/>
    </location>
</feature>
<accession>A0A5B1LMW8</accession>
<keyword evidence="8" id="KW-1185">Reference proteome</keyword>
<feature type="transmembrane region" description="Helical" evidence="5">
    <location>
        <begin position="260"/>
        <end position="283"/>
    </location>
</feature>